<accession>A0ABU4SFK4</accession>
<evidence type="ECO:0000313" key="3">
    <source>
        <dbReference type="Proteomes" id="UP001271890"/>
    </source>
</evidence>
<dbReference type="InterPro" id="IPR038725">
    <property type="entry name" value="YdaG_split_barrel_FMN-bd"/>
</dbReference>
<name>A0ABU4SFK4_9GAMM</name>
<organism evidence="2 3">
    <name type="scientific">Xenorhabdus santafensis</name>
    <dbReference type="NCBI Taxonomy" id="2582833"/>
    <lineage>
        <taxon>Bacteria</taxon>
        <taxon>Pseudomonadati</taxon>
        <taxon>Pseudomonadota</taxon>
        <taxon>Gammaproteobacteria</taxon>
        <taxon>Enterobacterales</taxon>
        <taxon>Morganellaceae</taxon>
        <taxon>Xenorhabdus</taxon>
    </lineage>
</organism>
<keyword evidence="3" id="KW-1185">Reference proteome</keyword>
<dbReference type="EMBL" id="VCDN01000309">
    <property type="protein sequence ID" value="MDX7989582.1"/>
    <property type="molecule type" value="Genomic_DNA"/>
</dbReference>
<dbReference type="PANTHER" id="PTHR34818:SF1">
    <property type="entry name" value="PROTEIN BLI-3"/>
    <property type="match status" value="1"/>
</dbReference>
<dbReference type="Pfam" id="PF16242">
    <property type="entry name" value="Pyrid_ox_like"/>
    <property type="match status" value="1"/>
</dbReference>
<dbReference type="Gene3D" id="2.30.110.10">
    <property type="entry name" value="Electron Transport, Fmn-binding Protein, Chain A"/>
    <property type="match status" value="1"/>
</dbReference>
<feature type="non-terminal residue" evidence="2">
    <location>
        <position position="79"/>
    </location>
</feature>
<feature type="non-terminal residue" evidence="2">
    <location>
        <position position="1"/>
    </location>
</feature>
<evidence type="ECO:0000313" key="2">
    <source>
        <dbReference type="EMBL" id="MDX7989582.1"/>
    </source>
</evidence>
<sequence length="79" mass="9287">HSAFMMFFHEDFVLYVATDRKSKKITDIEKNPNVHVLLGREGKKLDEDYIEVEGLASIEEDSTLKNKFWNNSLKRWLLG</sequence>
<dbReference type="PANTHER" id="PTHR34818">
    <property type="entry name" value="PROTEIN BLI-3"/>
    <property type="match status" value="1"/>
</dbReference>
<reference evidence="3" key="1">
    <citation type="journal article" date="2024" name="Toxins">
        <title>Genome Sequence Analysis of Native Xenorhabdus Strains Isolated from Entomopathogenic Nematodes in Argentina.</title>
        <authorList>
            <person name="Palma L."/>
            <person name="Frizzo L."/>
            <person name="Kaiser S."/>
            <person name="Berry C."/>
            <person name="Caballero P."/>
            <person name="Bode H.B."/>
            <person name="Del Valle E.E."/>
        </authorList>
    </citation>
    <scope>NUCLEOTIDE SEQUENCE [LARGE SCALE GENOMIC DNA]</scope>
    <source>
        <strain evidence="3">12</strain>
    </source>
</reference>
<feature type="domain" description="General stress protein FMN-binding split barrel" evidence="1">
    <location>
        <begin position="10"/>
        <end position="77"/>
    </location>
</feature>
<proteinExistence type="predicted"/>
<comment type="caution">
    <text evidence="2">The sequence shown here is derived from an EMBL/GenBank/DDBJ whole genome shotgun (WGS) entry which is preliminary data.</text>
</comment>
<dbReference type="InterPro" id="IPR052917">
    <property type="entry name" value="Stress-Dev_Protein"/>
</dbReference>
<protein>
    <submittedName>
        <fullName evidence="2">General stress protein</fullName>
    </submittedName>
</protein>
<evidence type="ECO:0000259" key="1">
    <source>
        <dbReference type="Pfam" id="PF16242"/>
    </source>
</evidence>
<dbReference type="Proteomes" id="UP001271890">
    <property type="component" value="Unassembled WGS sequence"/>
</dbReference>
<dbReference type="SUPFAM" id="SSF50475">
    <property type="entry name" value="FMN-binding split barrel"/>
    <property type="match status" value="1"/>
</dbReference>
<gene>
    <name evidence="2" type="ORF">FE392_20290</name>
</gene>
<dbReference type="InterPro" id="IPR012349">
    <property type="entry name" value="Split_barrel_FMN-bd"/>
</dbReference>